<reference evidence="2" key="1">
    <citation type="submission" date="2022-06" db="EMBL/GenBank/DDBJ databases">
        <title>Genomic Encyclopedia of Archaeal and Bacterial Type Strains, Phase II (KMG-II): from individual species to whole genera.</title>
        <authorList>
            <person name="Goeker M."/>
        </authorList>
    </citation>
    <scope>NUCLEOTIDE SEQUENCE</scope>
    <source>
        <strain evidence="2">DSM 43935</strain>
    </source>
</reference>
<evidence type="ECO:0008006" key="4">
    <source>
        <dbReference type="Google" id="ProtNLM"/>
    </source>
</evidence>
<organism evidence="2 3">
    <name type="scientific">Goodfellowiella coeruleoviolacea</name>
    <dbReference type="NCBI Taxonomy" id="334858"/>
    <lineage>
        <taxon>Bacteria</taxon>
        <taxon>Bacillati</taxon>
        <taxon>Actinomycetota</taxon>
        <taxon>Actinomycetes</taxon>
        <taxon>Pseudonocardiales</taxon>
        <taxon>Pseudonocardiaceae</taxon>
        <taxon>Goodfellowiella</taxon>
    </lineage>
</organism>
<dbReference type="AlphaFoldDB" id="A0AAE3GGI6"/>
<protein>
    <recommendedName>
        <fullName evidence="4">ATP synthase protein I</fullName>
    </recommendedName>
</protein>
<proteinExistence type="predicted"/>
<dbReference type="EMBL" id="JAMTCK010000008">
    <property type="protein sequence ID" value="MCP2166935.1"/>
    <property type="molecule type" value="Genomic_DNA"/>
</dbReference>
<accession>A0AAE3GGI6</accession>
<sequence>MLVQALLVLAVVVPLAVLGSWLAAGLPGLWGALLGAALGAGFMLVTVVSVLKTASASPNTTFAVIVGSWLVKAIALIGVLFLIRDMTFYSRPVFGLVAMVSLLVVLTVETLVVLRGRSLYVEPAGNSGAGQGKVR</sequence>
<name>A0AAE3GGI6_9PSEU</name>
<dbReference type="Proteomes" id="UP001206128">
    <property type="component" value="Unassembled WGS sequence"/>
</dbReference>
<feature type="transmembrane region" description="Helical" evidence="1">
    <location>
        <begin position="29"/>
        <end position="50"/>
    </location>
</feature>
<evidence type="ECO:0000313" key="2">
    <source>
        <dbReference type="EMBL" id="MCP2166935.1"/>
    </source>
</evidence>
<comment type="caution">
    <text evidence="2">The sequence shown here is derived from an EMBL/GenBank/DDBJ whole genome shotgun (WGS) entry which is preliminary data.</text>
</comment>
<keyword evidence="1" id="KW-0812">Transmembrane</keyword>
<feature type="transmembrane region" description="Helical" evidence="1">
    <location>
        <begin position="62"/>
        <end position="83"/>
    </location>
</feature>
<evidence type="ECO:0000313" key="3">
    <source>
        <dbReference type="Proteomes" id="UP001206128"/>
    </source>
</evidence>
<feature type="transmembrane region" description="Helical" evidence="1">
    <location>
        <begin position="95"/>
        <end position="114"/>
    </location>
</feature>
<gene>
    <name evidence="2" type="ORF">LX83_003807</name>
</gene>
<keyword evidence="3" id="KW-1185">Reference proteome</keyword>
<keyword evidence="1" id="KW-1133">Transmembrane helix</keyword>
<evidence type="ECO:0000256" key="1">
    <source>
        <dbReference type="SAM" id="Phobius"/>
    </source>
</evidence>
<keyword evidence="1" id="KW-0472">Membrane</keyword>